<dbReference type="eggNOG" id="COG2206">
    <property type="taxonomic scope" value="Bacteria"/>
</dbReference>
<name>Q746H6_THET2</name>
<accession>Q746H6</accession>
<keyword evidence="3" id="KW-0614">Plasmid</keyword>
<feature type="compositionally biased region" description="Pro residues" evidence="1">
    <location>
        <begin position="460"/>
        <end position="469"/>
    </location>
</feature>
<evidence type="ECO:0000256" key="1">
    <source>
        <dbReference type="SAM" id="MobiDB-lite"/>
    </source>
</evidence>
<feature type="compositionally biased region" description="Pro residues" evidence="1">
    <location>
        <begin position="566"/>
        <end position="575"/>
    </location>
</feature>
<feature type="compositionally biased region" description="Basic and acidic residues" evidence="1">
    <location>
        <begin position="436"/>
        <end position="451"/>
    </location>
</feature>
<dbReference type="SMART" id="SM00471">
    <property type="entry name" value="HDc"/>
    <property type="match status" value="1"/>
</dbReference>
<gene>
    <name evidence="3" type="ordered locus">TT_P0079</name>
</gene>
<protein>
    <submittedName>
        <fullName evidence="3">Hypothetical conserved protein</fullName>
    </submittedName>
</protein>
<dbReference type="AlphaFoldDB" id="Q746H6"/>
<dbReference type="KEGG" id="tth:TT_P0079"/>
<dbReference type="InterPro" id="IPR029016">
    <property type="entry name" value="GAF-like_dom_sf"/>
</dbReference>
<evidence type="ECO:0000313" key="4">
    <source>
        <dbReference type="Proteomes" id="UP000000592"/>
    </source>
</evidence>
<dbReference type="HOGENOM" id="CLU_415005_0_0_0"/>
<dbReference type="Proteomes" id="UP000000592">
    <property type="component" value="Plasmid pTT27"/>
</dbReference>
<organism evidence="3 4">
    <name type="scientific">Thermus thermophilus (strain ATCC BAA-163 / DSM 7039 / HB27)</name>
    <dbReference type="NCBI Taxonomy" id="262724"/>
    <lineage>
        <taxon>Bacteria</taxon>
        <taxon>Thermotogati</taxon>
        <taxon>Deinococcota</taxon>
        <taxon>Deinococci</taxon>
        <taxon>Thermales</taxon>
        <taxon>Thermaceae</taxon>
        <taxon>Thermus</taxon>
    </lineage>
</organism>
<dbReference type="PANTHER" id="PTHR45228">
    <property type="entry name" value="CYCLIC DI-GMP PHOSPHODIESTERASE TM_0186-RELATED"/>
    <property type="match status" value="1"/>
</dbReference>
<dbReference type="PROSITE" id="PS51832">
    <property type="entry name" value="HD_GYP"/>
    <property type="match status" value="1"/>
</dbReference>
<feature type="compositionally biased region" description="Gly residues" evidence="1">
    <location>
        <begin position="652"/>
        <end position="661"/>
    </location>
</feature>
<dbReference type="Pfam" id="PF13487">
    <property type="entry name" value="HD_5"/>
    <property type="match status" value="1"/>
</dbReference>
<dbReference type="InterPro" id="IPR037522">
    <property type="entry name" value="HD_GYP_dom"/>
</dbReference>
<sequence length="661" mass="72589">MVSKALSLLGVEGVYVLQKEGERYRVVAAGGSAAGARGLYLPRDWELREGPTNPPGPLGFSPDGTSRAGFVALGKNHALALEGTFVLSQERRELIKLWVDLLDREFRMRQSLETLLAVGRQLRNGRLPEEVVAQVLEALLRFGGWDLAMVLRRHEGTFVPWVRVGALDFALSHEEVRSLQELLKEAVGRAEAPDIPWVVQDVQAILPYFPALGRLGVQTVAVFFLGEGTPASVFGALILASLNRFPHFSPETLLLLQIAKEGLESWLRKTWYAEGLLRAFARVMEVLDCETHGHMERVSRLAVALGRVVGVKDLHGLYVGAYLHDLGKLFLPQELLQKNGPLLTQEWIQVKTHPEAGYEVLSSIPFLSPTALNVVLHHHEHWDGTGYPRGLRGEAIPLEARVFAVVDVWDALISRRPYKPAWACLVNCLVPRRGREKGEKNPKAVGDELQKRPRHGRPRLPLPKVPPTQPRLHPPKHPLHHPAKPVHLGVPPLPRPHPRLLPGLAPAPKPDHRPHPRLPQNPPHLLPVKPRVRQKPPSGRRKPPQHLPPKPGVRGVALPHHSTPGPQEPPLPIPPHQGQKPRVPPHPPHLLPPTKAEKPVLAPVGQPRGVHEVEGGKAPPGVPAPRPKPLRLPARTPGRDGPPVPGKASPGGPQGVWGPGA</sequence>
<dbReference type="Gene3D" id="3.30.450.40">
    <property type="match status" value="1"/>
</dbReference>
<dbReference type="InterPro" id="IPR052020">
    <property type="entry name" value="Cyclic_di-GMP/3'3'-cGAMP_PDE"/>
</dbReference>
<dbReference type="PANTHER" id="PTHR45228:SF8">
    <property type="entry name" value="TWO-COMPONENT RESPONSE REGULATOR-RELATED"/>
    <property type="match status" value="1"/>
</dbReference>
<geneLocation type="plasmid" evidence="3 4">
    <name>pTT27</name>
</geneLocation>
<feature type="compositionally biased region" description="Basic residues" evidence="1">
    <location>
        <begin position="473"/>
        <end position="484"/>
    </location>
</feature>
<feature type="compositionally biased region" description="Basic residues" evidence="1">
    <location>
        <begin position="530"/>
        <end position="544"/>
    </location>
</feature>
<feature type="compositionally biased region" description="Pro residues" evidence="1">
    <location>
        <begin position="582"/>
        <end position="591"/>
    </location>
</feature>
<dbReference type="EMBL" id="AE017222">
    <property type="protein sequence ID" value="AAS82409.1"/>
    <property type="molecule type" value="Genomic_DNA"/>
</dbReference>
<evidence type="ECO:0000259" key="2">
    <source>
        <dbReference type="PROSITE" id="PS51832"/>
    </source>
</evidence>
<dbReference type="CDD" id="cd00077">
    <property type="entry name" value="HDc"/>
    <property type="match status" value="1"/>
</dbReference>
<evidence type="ECO:0000313" key="3">
    <source>
        <dbReference type="EMBL" id="AAS82409.1"/>
    </source>
</evidence>
<dbReference type="SUPFAM" id="SSF109604">
    <property type="entry name" value="HD-domain/PDEase-like"/>
    <property type="match status" value="1"/>
</dbReference>
<reference evidence="3 4" key="1">
    <citation type="journal article" date="2004" name="Nat. Biotechnol.">
        <title>The genome sequence of the extreme thermophile Thermus thermophilus.</title>
        <authorList>
            <person name="Henne A."/>
            <person name="Brueggemann H."/>
            <person name="Raasch C."/>
            <person name="Wiezer A."/>
            <person name="Hartsch T."/>
            <person name="Liesegang H."/>
            <person name="Johann A."/>
            <person name="Lienard T."/>
            <person name="Gohl O."/>
            <person name="Martinez-Arias R."/>
            <person name="Jacobi C."/>
            <person name="Starkuviene V."/>
            <person name="Schlenczeck S."/>
            <person name="Dencker S."/>
            <person name="Huber R."/>
            <person name="Klenk H.-P."/>
            <person name="Overbeek R."/>
            <person name="Kramer W."/>
            <person name="Merkl R."/>
            <person name="Gottschalk G."/>
            <person name="Fritz H.-J."/>
        </authorList>
    </citation>
    <scope>NUCLEOTIDE SEQUENCE [LARGE SCALE GENOMIC DNA]</scope>
    <source>
        <strain evidence="4">ATCC BAA-163 / DSM 7039 / HB27</strain>
        <plasmid evidence="3 4">pTT27</plasmid>
    </source>
</reference>
<proteinExistence type="predicted"/>
<feature type="domain" description="HD-GYP" evidence="2">
    <location>
        <begin position="269"/>
        <end position="464"/>
    </location>
</feature>
<dbReference type="InterPro" id="IPR003607">
    <property type="entry name" value="HD/PDEase_dom"/>
</dbReference>
<feature type="region of interest" description="Disordered" evidence="1">
    <location>
        <begin position="435"/>
        <end position="661"/>
    </location>
</feature>
<dbReference type="Gene3D" id="1.10.3210.10">
    <property type="entry name" value="Hypothetical protein af1432"/>
    <property type="match status" value="1"/>
</dbReference>